<accession>A0A097KPV0</accession>
<sequence>MKFSENLKKYIESQRDFINERKSKKKKREQDLLEGKILKPILTETPFTEGLPRRVGRKVGGSLPVQNSLKFTKISPKLINDFSSVRVHSSGGGRLLKNPVDLESIEIGIASPETIRRWAQKTLPNGKVVGEVTSSQTVNYKTLKPIKDGLFCEKIFGPVENFVCSCGKKPEFNQTFCNECDVEYTSSRVRRYQLGFIDLICPVAHVWYVKGRVNYISALLGLLKRRKVAGFFYCTRVTHNLEVEKKFTDDVSTPKILQFLKGCSKSTSVTFTIREKKKNFFLTNKKLFEKFKLFSTFEKKSQIFDRLDETKVLNLKKYSKNFSLPARFPFAWFCEEDRNRFVYFFQVLPDSLDSPLPEYFPKSLSNELTHNPKEVFYVPEREAKLPFRLGEEKITSLPLQSKKPILIDEGEDSTLLSSNNKPFIRENEIARESVLSDLKGRKGSSASSSATILDSSEDELNEVAPIRDLKGSSVTETSSFFIKKQTVRDQLSQVGSQPLQKILSSFDFYDLEPILRLKIRNLDEKIKPYESMFLIPSEKRIYRKLQRRRLRAVRRIKLARTFRRNQQKPEWMILSVLPVIPPDLRPILQLDGDQVAISDLNKLYQKILFRNKRLFRKSLNHPFFSLRLLQEAVDALIENGKGGSTPVCTPNGRPLKSLSDLLKGKKGRFRQNLLGKRVDYSGRSVIVVGPKLLIHECGLPKEMALELFQPFLIRQLLIQGFVSTIFQAKKFLAQQNFIIWEVLEQLMEDHLVLLNRAPTLHRLGIQAFQPKLVNGKAILLHPLVCTAFNADFDGDQMAVHIPLSYQSRAEAWQLMWSRNNILAPSTGQPILAPSQDMVLGCYYLTTENPRNQKGRGLLFQSLTEALLAYAKNEIEIHSFIWIRYAGTLETVSHSHKPLEIRIDCYGNRVDIYENDQHFFDFQNYKMSQQLRTSLGRVLFNDIIQDCLKKKLKTPSYITGKLTPANHSVSFPPIRNFQSRVDEVAQSRVLRPRSKSIGEQPA</sequence>
<dbReference type="GO" id="GO:0003677">
    <property type="term" value="F:DNA binding"/>
    <property type="evidence" value="ECO:0007669"/>
    <property type="project" value="UniProtKB-UniRule"/>
</dbReference>
<dbReference type="GeneID" id="22160687"/>
<evidence type="ECO:0000256" key="8">
    <source>
        <dbReference type="ARBA" id="ARBA00048552"/>
    </source>
</evidence>
<dbReference type="HAMAP" id="MF_01323">
    <property type="entry name" value="RNApol_bact_RpoC1"/>
    <property type="match status" value="1"/>
</dbReference>
<comment type="cofactor">
    <cofactor evidence="9">
        <name>Mg(2+)</name>
        <dbReference type="ChEBI" id="CHEBI:18420"/>
    </cofactor>
    <text evidence="9">Binds 1 Mg(2+) ion per subunit.</text>
</comment>
<keyword evidence="12" id="KW-0150">Chloroplast</keyword>
<evidence type="ECO:0000256" key="3">
    <source>
        <dbReference type="ARBA" id="ARBA00022478"/>
    </source>
</evidence>
<feature type="binding site" evidence="9">
    <location>
        <position position="164"/>
    </location>
    <ligand>
        <name>Zn(2+)</name>
        <dbReference type="ChEBI" id="CHEBI:29105"/>
    </ligand>
</feature>
<dbReference type="SMART" id="SM00663">
    <property type="entry name" value="RPOLA_N"/>
    <property type="match status" value="1"/>
</dbReference>
<evidence type="ECO:0000259" key="11">
    <source>
        <dbReference type="SMART" id="SM00663"/>
    </source>
</evidence>
<dbReference type="AlphaFoldDB" id="A0A097KPV0"/>
<dbReference type="Pfam" id="PF04983">
    <property type="entry name" value="RNA_pol_Rpb1_3"/>
    <property type="match status" value="1"/>
</dbReference>
<proteinExistence type="inferred from homology"/>
<dbReference type="GO" id="GO:0009507">
    <property type="term" value="C:chloroplast"/>
    <property type="evidence" value="ECO:0007669"/>
    <property type="project" value="UniProtKB-SubCell"/>
</dbReference>
<dbReference type="InterPro" id="IPR042102">
    <property type="entry name" value="RNA_pol_Rpb1_3_sf"/>
</dbReference>
<keyword evidence="4 12" id="KW-0934">Plastid</keyword>
<dbReference type="Gene3D" id="4.10.860.120">
    <property type="entry name" value="RNA polymerase II, clamp domain"/>
    <property type="match status" value="1"/>
</dbReference>
<organism evidence="12">
    <name type="scientific">Fusochloris perforata</name>
    <dbReference type="NCBI Taxonomy" id="106203"/>
    <lineage>
        <taxon>Eukaryota</taxon>
        <taxon>Viridiplantae</taxon>
        <taxon>Chlorophyta</taxon>
        <taxon>core chlorophytes</taxon>
        <taxon>Trebouxiophyceae</taxon>
        <taxon>Microthamniales</taxon>
        <taxon>Microthamniaceae</taxon>
        <taxon>Fusochloris</taxon>
    </lineage>
</organism>
<dbReference type="InterPro" id="IPR007080">
    <property type="entry name" value="RNA_pol_Rpb1_1"/>
</dbReference>
<protein>
    <recommendedName>
        <fullName evidence="9">DNA-directed RNA polymerase subunit beta'</fullName>
        <ecNumber evidence="9">2.7.7.6</ecNumber>
    </recommendedName>
    <alternativeName>
        <fullName evidence="9">PEP</fullName>
    </alternativeName>
    <alternativeName>
        <fullName evidence="9">Plastid-encoded RNA polymerase subunit beta'</fullName>
        <shortName evidence="9">RNA polymerase subunit beta'</shortName>
    </alternativeName>
</protein>
<dbReference type="InterPro" id="IPR044893">
    <property type="entry name" value="RNA_pol_Rpb1_clamp_domain"/>
</dbReference>
<comment type="cofactor">
    <cofactor evidence="9">
        <name>Zn(2+)</name>
        <dbReference type="ChEBI" id="CHEBI:29105"/>
    </cofactor>
    <text evidence="9">Binds 1 Zn(2+) ion per subunit.</text>
</comment>
<feature type="binding site" evidence="9">
    <location>
        <position position="791"/>
    </location>
    <ligand>
        <name>Mg(2+)</name>
        <dbReference type="ChEBI" id="CHEBI:18420"/>
    </ligand>
</feature>
<evidence type="ECO:0000256" key="2">
    <source>
        <dbReference type="ARBA" id="ARBA00007207"/>
    </source>
</evidence>
<dbReference type="Gene3D" id="2.40.40.20">
    <property type="match status" value="1"/>
</dbReference>
<keyword evidence="5 9" id="KW-0808">Transferase</keyword>
<geneLocation type="chloroplast" evidence="12"/>
<dbReference type="PANTHER" id="PTHR19376:SF54">
    <property type="entry name" value="DNA-DIRECTED RNA POLYMERASE SUBUNIT BETA"/>
    <property type="match status" value="1"/>
</dbReference>
<dbReference type="Gene3D" id="1.10.40.90">
    <property type="match status" value="1"/>
</dbReference>
<dbReference type="GO" id="GO:0003899">
    <property type="term" value="F:DNA-directed RNA polymerase activity"/>
    <property type="evidence" value="ECO:0007669"/>
    <property type="project" value="UniProtKB-UniRule"/>
</dbReference>
<dbReference type="InterPro" id="IPR045867">
    <property type="entry name" value="DNA-dir_RpoC_beta_prime"/>
</dbReference>
<reference evidence="12" key="1">
    <citation type="journal article" date="2014" name="BMC Evol. Biol.">
        <title>Chloroplast phylogenomic analysis resolves deep-level relationships within the green algal class Trebouxiophyceae.</title>
        <authorList>
            <person name="Lemieux C."/>
            <person name="Otis C."/>
            <person name="Turmel M."/>
        </authorList>
    </citation>
    <scope>NUCLEOTIDE SEQUENCE</scope>
</reference>
<dbReference type="InterPro" id="IPR034678">
    <property type="entry name" value="RNApol_RpoC1"/>
</dbReference>
<dbReference type="GO" id="GO:0000287">
    <property type="term" value="F:magnesium ion binding"/>
    <property type="evidence" value="ECO:0007669"/>
    <property type="project" value="UniProtKB-UniRule"/>
</dbReference>
<dbReference type="Pfam" id="PF04997">
    <property type="entry name" value="RNA_pol_Rpb1_1"/>
    <property type="match status" value="2"/>
</dbReference>
<comment type="subcellular location">
    <subcellularLocation>
        <location evidence="9">Plastid</location>
        <location evidence="9">Chloroplast</location>
    </subcellularLocation>
</comment>
<evidence type="ECO:0000256" key="9">
    <source>
        <dbReference type="HAMAP-Rule" id="MF_01323"/>
    </source>
</evidence>
<evidence type="ECO:0000313" key="12">
    <source>
        <dbReference type="EMBL" id="AIT95206.1"/>
    </source>
</evidence>
<evidence type="ECO:0000256" key="7">
    <source>
        <dbReference type="ARBA" id="ARBA00023163"/>
    </source>
</evidence>
<keyword evidence="9" id="KW-0479">Metal-binding</keyword>
<dbReference type="InterPro" id="IPR006592">
    <property type="entry name" value="RNA_pol_N"/>
</dbReference>
<evidence type="ECO:0000256" key="4">
    <source>
        <dbReference type="ARBA" id="ARBA00022640"/>
    </source>
</evidence>
<comment type="catalytic activity">
    <reaction evidence="8 9 10">
        <text>RNA(n) + a ribonucleoside 5'-triphosphate = RNA(n+1) + diphosphate</text>
        <dbReference type="Rhea" id="RHEA:21248"/>
        <dbReference type="Rhea" id="RHEA-COMP:14527"/>
        <dbReference type="Rhea" id="RHEA-COMP:17342"/>
        <dbReference type="ChEBI" id="CHEBI:33019"/>
        <dbReference type="ChEBI" id="CHEBI:61557"/>
        <dbReference type="ChEBI" id="CHEBI:140395"/>
        <dbReference type="EC" id="2.7.7.6"/>
    </reaction>
</comment>
<dbReference type="InterPro" id="IPR000722">
    <property type="entry name" value="RNA_pol_asu"/>
</dbReference>
<gene>
    <name evidence="9 12" type="primary">rpoC1</name>
</gene>
<keyword evidence="3 9" id="KW-0240">DNA-directed RNA polymerase</keyword>
<dbReference type="SUPFAM" id="SSF64484">
    <property type="entry name" value="beta and beta-prime subunits of DNA dependent RNA-polymerase"/>
    <property type="match status" value="1"/>
</dbReference>
<evidence type="ECO:0000256" key="5">
    <source>
        <dbReference type="ARBA" id="ARBA00022679"/>
    </source>
</evidence>
<keyword evidence="7 9" id="KW-0804">Transcription</keyword>
<dbReference type="Pfam" id="PF00623">
    <property type="entry name" value="RNA_pol_Rpb1_2"/>
    <property type="match status" value="2"/>
</dbReference>
<feature type="binding site" evidence="9">
    <location>
        <position position="177"/>
    </location>
    <ligand>
        <name>Zn(2+)</name>
        <dbReference type="ChEBI" id="CHEBI:29105"/>
    </ligand>
</feature>
<name>A0A097KPV0_9CHLO</name>
<dbReference type="GO" id="GO:0000428">
    <property type="term" value="C:DNA-directed RNA polymerase complex"/>
    <property type="evidence" value="ECO:0007669"/>
    <property type="project" value="UniProtKB-KW"/>
</dbReference>
<feature type="binding site" evidence="9">
    <location>
        <position position="166"/>
    </location>
    <ligand>
        <name>Zn(2+)</name>
        <dbReference type="ChEBI" id="CHEBI:29105"/>
    </ligand>
</feature>
<keyword evidence="9" id="KW-0862">Zinc</keyword>
<dbReference type="GO" id="GO:0006351">
    <property type="term" value="P:DNA-templated transcription"/>
    <property type="evidence" value="ECO:0007669"/>
    <property type="project" value="UniProtKB-UniRule"/>
</dbReference>
<comment type="subunit">
    <text evidence="9">In plastids the minimal PEP RNA polymerase catalytic core is composed of four subunits: alpha, beta, beta', and beta''. When a (nuclear-encoded) sigma factor is associated with the core the holoenzyme is formed, which can initiate transcription.</text>
</comment>
<comment type="similarity">
    <text evidence="2 9">Belongs to the RNA polymerase beta' chain family. RpoC1 subfamily.</text>
</comment>
<keyword evidence="6 9" id="KW-0548">Nucleotidyltransferase</keyword>
<dbReference type="Gene3D" id="1.10.274.100">
    <property type="entry name" value="RNA polymerase Rpb1, domain 3"/>
    <property type="match status" value="1"/>
</dbReference>
<evidence type="ECO:0000256" key="1">
    <source>
        <dbReference type="ARBA" id="ARBA00004026"/>
    </source>
</evidence>
<keyword evidence="9" id="KW-0460">Magnesium</keyword>
<dbReference type="InterPro" id="IPR007066">
    <property type="entry name" value="RNA_pol_Rpb1_3"/>
</dbReference>
<evidence type="ECO:0000256" key="10">
    <source>
        <dbReference type="RuleBase" id="RU004279"/>
    </source>
</evidence>
<comment type="function">
    <text evidence="1 9 10">DNA-dependent RNA polymerase catalyzes the transcription of DNA into RNA using the four ribonucleoside triphosphates as substrates.</text>
</comment>
<dbReference type="GO" id="GO:0008270">
    <property type="term" value="F:zinc ion binding"/>
    <property type="evidence" value="ECO:0007669"/>
    <property type="project" value="UniProtKB-UniRule"/>
</dbReference>
<evidence type="ECO:0000256" key="6">
    <source>
        <dbReference type="ARBA" id="ARBA00022695"/>
    </source>
</evidence>
<dbReference type="EC" id="2.7.7.6" evidence="9"/>
<dbReference type="EMBL" id="KM462882">
    <property type="protein sequence ID" value="AIT95206.1"/>
    <property type="molecule type" value="Genomic_DNA"/>
</dbReference>
<feature type="binding site" evidence="9">
    <location>
        <position position="793"/>
    </location>
    <ligand>
        <name>Mg(2+)</name>
        <dbReference type="ChEBI" id="CHEBI:18420"/>
    </ligand>
</feature>
<dbReference type="RefSeq" id="YP_009106350.1">
    <property type="nucleotide sequence ID" value="NC_025543.1"/>
</dbReference>
<dbReference type="PANTHER" id="PTHR19376">
    <property type="entry name" value="DNA-DIRECTED RNA POLYMERASE"/>
    <property type="match status" value="1"/>
</dbReference>
<feature type="binding site" evidence="9">
    <location>
        <position position="180"/>
    </location>
    <ligand>
        <name>Zn(2+)</name>
        <dbReference type="ChEBI" id="CHEBI:29105"/>
    </ligand>
</feature>
<feature type="domain" description="RNA polymerase N-terminal" evidence="11">
    <location>
        <begin position="570"/>
        <end position="845"/>
    </location>
</feature>
<feature type="binding site" evidence="9">
    <location>
        <position position="795"/>
    </location>
    <ligand>
        <name>Mg(2+)</name>
        <dbReference type="ChEBI" id="CHEBI:18420"/>
    </ligand>
</feature>